<evidence type="ECO:0008006" key="3">
    <source>
        <dbReference type="Google" id="ProtNLM"/>
    </source>
</evidence>
<accession>A0A6M3K7P7</accession>
<reference evidence="2" key="1">
    <citation type="submission" date="2020-03" db="EMBL/GenBank/DDBJ databases">
        <title>The deep terrestrial virosphere.</title>
        <authorList>
            <person name="Holmfeldt K."/>
            <person name="Nilsson E."/>
            <person name="Simone D."/>
            <person name="Lopez-Fernandez M."/>
            <person name="Wu X."/>
            <person name="de Brujin I."/>
            <person name="Lundin D."/>
            <person name="Andersson A."/>
            <person name="Bertilsson S."/>
            <person name="Dopson M."/>
        </authorList>
    </citation>
    <scope>NUCLEOTIDE SEQUENCE</scope>
    <source>
        <strain evidence="2">MM415A01207</strain>
        <strain evidence="1">MM415B01289</strain>
    </source>
</reference>
<dbReference type="EMBL" id="MT142304">
    <property type="protein sequence ID" value="QJA77819.1"/>
    <property type="molecule type" value="Genomic_DNA"/>
</dbReference>
<dbReference type="AlphaFoldDB" id="A0A6M3K7P7"/>
<gene>
    <name evidence="2" type="ORF">MM415A01207_0012</name>
    <name evidence="1" type="ORF">MM415B01289_0018</name>
</gene>
<name>A0A6M3K7P7_9ZZZZ</name>
<sequence>MSRLITSPKWVPFTLNNKDYDKPQYVPKDFRDGAEGMIGWCEQNVHVPIYPKGEALAEWFRLGELPSDLFVDTGKSYRTIWDEQKKILRQALRMKDRRLVYNLIVFCWMRGEGKSLAACLIQLWKFFEFNKQAIMLGANSKDQVKFVHYDIMRDIILHSPNLLRYVGEKNIQEKEIHRKDGKEILAIVRSISSFSGIVSNITGFTFSEMFDMKNPRFFIQLYGSIRNVPNALGVIDSTVSEKTHILYKLYQNFTEKKTRLMFFSYRFSRLGVPDDYWNPNMDTDQLNDYKENFPFGEFEKYFQNLWEAGSFKMFSEAQIEESKYIGTNAKIMNVDELKEDIKDKIHYQNKIEDLMSKNVYKDVILDYQLKLSEIEDRLWSMDHLCNIKVNYDMDVSVPVEVLVRIGDVIETDWSIMAGCDMADPYSKTDYARSIFCCIAKGLAFSRGKYITDPAPRYMYVVLYVASIEDDSLEGIKACLSRADNEYEGLDTICMERYGSGDLENWCNERNIGFEPIYPTYSRQKEAAKELYISMNQGRFKAPTIGIPGSKKDDIMREELEMVCHVSKPGNQNGWFGSPEKFEKSGVQDDCFYAIMWSIFGGRKLTVDDFRKRSGTPFFGAIYNNPSLVANY</sequence>
<evidence type="ECO:0000313" key="1">
    <source>
        <dbReference type="EMBL" id="QJA59506.1"/>
    </source>
</evidence>
<protein>
    <recommendedName>
        <fullName evidence="3">Terminase</fullName>
    </recommendedName>
</protein>
<dbReference type="EMBL" id="MT141372">
    <property type="protein sequence ID" value="QJA59506.1"/>
    <property type="molecule type" value="Genomic_DNA"/>
</dbReference>
<dbReference type="InterPro" id="IPR027417">
    <property type="entry name" value="P-loop_NTPase"/>
</dbReference>
<proteinExistence type="predicted"/>
<dbReference type="Gene3D" id="3.40.50.300">
    <property type="entry name" value="P-loop containing nucleotide triphosphate hydrolases"/>
    <property type="match status" value="1"/>
</dbReference>
<organism evidence="2">
    <name type="scientific">viral metagenome</name>
    <dbReference type="NCBI Taxonomy" id="1070528"/>
    <lineage>
        <taxon>unclassified sequences</taxon>
        <taxon>metagenomes</taxon>
        <taxon>organismal metagenomes</taxon>
    </lineage>
</organism>
<evidence type="ECO:0000313" key="2">
    <source>
        <dbReference type="EMBL" id="QJA77819.1"/>
    </source>
</evidence>